<evidence type="ECO:0000259" key="4">
    <source>
        <dbReference type="PROSITE" id="PS50110"/>
    </source>
</evidence>
<dbReference type="InterPro" id="IPR050595">
    <property type="entry name" value="Bact_response_regulator"/>
</dbReference>
<dbReference type="Proteomes" id="UP000219215">
    <property type="component" value="Chromosome DPRO"/>
</dbReference>
<dbReference type="Pfam" id="PF00072">
    <property type="entry name" value="Response_reg"/>
    <property type="match status" value="1"/>
</dbReference>
<dbReference type="InterPro" id="IPR001789">
    <property type="entry name" value="Sig_transdc_resp-reg_receiver"/>
</dbReference>
<evidence type="ECO:0000313" key="5">
    <source>
        <dbReference type="EMBL" id="SOB60350.1"/>
    </source>
</evidence>
<dbReference type="Gene3D" id="3.40.50.2300">
    <property type="match status" value="1"/>
</dbReference>
<sequence>MHEHNFLQSDQEYSMKKDSTAPIRVLLVDDETAFSTPLAKRLTRRGMDVSTAEDGTDAFAMLETGQIDVVVLDLLMPGINGMQVLKVIKKQFSEVQVIILTGNGRMSDGLKALAAGAYNFLFKPVEIDVLAKLIEEAAASAQTKKPTK</sequence>
<feature type="modified residue" description="4-aspartylphosphate" evidence="3">
    <location>
        <position position="73"/>
    </location>
</feature>
<protein>
    <submittedName>
        <fullName evidence="5">Response regulator MprA</fullName>
    </submittedName>
</protein>
<feature type="domain" description="Response regulatory" evidence="4">
    <location>
        <begin position="24"/>
        <end position="138"/>
    </location>
</feature>
<dbReference type="PANTHER" id="PTHR44591:SF14">
    <property type="entry name" value="PROTEIN PILG"/>
    <property type="match status" value="1"/>
</dbReference>
<dbReference type="SUPFAM" id="SSF52172">
    <property type="entry name" value="CheY-like"/>
    <property type="match status" value="1"/>
</dbReference>
<gene>
    <name evidence="5" type="primary">mprA</name>
    <name evidence="5" type="ORF">DPRO_3435</name>
</gene>
<dbReference type="KEGG" id="pprf:DPRO_3435"/>
<keyword evidence="6" id="KW-1185">Reference proteome</keyword>
<evidence type="ECO:0000256" key="3">
    <source>
        <dbReference type="PROSITE-ProRule" id="PRU00169"/>
    </source>
</evidence>
<accession>A0A2C8FD22</accession>
<evidence type="ECO:0000256" key="2">
    <source>
        <dbReference type="ARBA" id="ARBA00023012"/>
    </source>
</evidence>
<dbReference type="GO" id="GO:0000160">
    <property type="term" value="P:phosphorelay signal transduction system"/>
    <property type="evidence" value="ECO:0007669"/>
    <property type="project" value="UniProtKB-KW"/>
</dbReference>
<dbReference type="PROSITE" id="PS50110">
    <property type="entry name" value="RESPONSE_REGULATORY"/>
    <property type="match status" value="1"/>
</dbReference>
<keyword evidence="1 3" id="KW-0597">Phosphoprotein</keyword>
<evidence type="ECO:0000313" key="6">
    <source>
        <dbReference type="Proteomes" id="UP000219215"/>
    </source>
</evidence>
<dbReference type="SMART" id="SM00448">
    <property type="entry name" value="REC"/>
    <property type="match status" value="1"/>
</dbReference>
<organism evidence="5 6">
    <name type="scientific">Pseudodesulfovibrio profundus</name>
    <dbReference type="NCBI Taxonomy" id="57320"/>
    <lineage>
        <taxon>Bacteria</taxon>
        <taxon>Pseudomonadati</taxon>
        <taxon>Thermodesulfobacteriota</taxon>
        <taxon>Desulfovibrionia</taxon>
        <taxon>Desulfovibrionales</taxon>
        <taxon>Desulfovibrionaceae</taxon>
    </lineage>
</organism>
<dbReference type="EMBL" id="LT907975">
    <property type="protein sequence ID" value="SOB60350.1"/>
    <property type="molecule type" value="Genomic_DNA"/>
</dbReference>
<dbReference type="AlphaFoldDB" id="A0A2C8FD22"/>
<proteinExistence type="predicted"/>
<name>A0A2C8FD22_9BACT</name>
<reference evidence="6" key="1">
    <citation type="submission" date="2017-09" db="EMBL/GenBank/DDBJ databases">
        <authorList>
            <person name="Regsiter A."/>
            <person name="William W."/>
        </authorList>
    </citation>
    <scope>NUCLEOTIDE SEQUENCE [LARGE SCALE GENOMIC DNA]</scope>
    <source>
        <strain evidence="6">500-1</strain>
    </source>
</reference>
<dbReference type="PANTHER" id="PTHR44591">
    <property type="entry name" value="STRESS RESPONSE REGULATOR PROTEIN 1"/>
    <property type="match status" value="1"/>
</dbReference>
<evidence type="ECO:0000256" key="1">
    <source>
        <dbReference type="ARBA" id="ARBA00022553"/>
    </source>
</evidence>
<dbReference type="InterPro" id="IPR011006">
    <property type="entry name" value="CheY-like_superfamily"/>
</dbReference>
<keyword evidence="2" id="KW-0902">Two-component regulatory system</keyword>
<dbReference type="CDD" id="cd00156">
    <property type="entry name" value="REC"/>
    <property type="match status" value="1"/>
</dbReference>